<evidence type="ECO:0000259" key="2">
    <source>
        <dbReference type="Pfam" id="PF20500"/>
    </source>
</evidence>
<sequence>MLVSLYDEIIDSILHIIDRLDLSVEKEKPDDENNDETTMSDPVFGMRPVKLIDFQIFYNLVEFCQDLLPDQTPELFQKWIFRFLYDIIATSSKYPLVSGIYRLATFVMNICLELDYFKSTRSEGATTEDGIEKMDIDINETEQVVAVCVLVRRFAHEVLSRQKQYRDDLLVSCLQFIMPLPSECIDYVPAIQLALNLGLTYLPLSEQTINSLERWSRSTSLNLPNFYNPILSYLDDFLRLSLKLFEGSDIRRVQFRILKYLGSLGNCVNHYLIDDTSNHLIKEAVARDNESHITFNVPFDDLNLFYILLLQSIVLYMIGKSANNRSSLADGMISGRNRNASIRDFSGTCLKEFLKRTIKHADGYDQPAYLKNATSILKQTLVDVYTLQLLYVFIESLVIAQEDDPSLSTQQQAIEALSHIRRIIKEKSSLFINETPKRHRPPSWTEVSLVVTVRWLFRQCGRIETESRRKCIELVSTFIPLLLGMIYIFILVKNS</sequence>
<evidence type="ECO:0000259" key="3">
    <source>
        <dbReference type="Pfam" id="PF20502"/>
    </source>
</evidence>
<dbReference type="SUPFAM" id="SSF48371">
    <property type="entry name" value="ARM repeat"/>
    <property type="match status" value="1"/>
</dbReference>
<accession>A0A815PHK6</accession>
<dbReference type="InterPro" id="IPR016024">
    <property type="entry name" value="ARM-type_fold"/>
</dbReference>
<gene>
    <name evidence="4" type="ORF">CJN711_LOCUS24456</name>
</gene>
<organism evidence="4 5">
    <name type="scientific">Rotaria magnacalcarata</name>
    <dbReference type="NCBI Taxonomy" id="392030"/>
    <lineage>
        <taxon>Eukaryota</taxon>
        <taxon>Metazoa</taxon>
        <taxon>Spiralia</taxon>
        <taxon>Gnathifera</taxon>
        <taxon>Rotifera</taxon>
        <taxon>Eurotatoria</taxon>
        <taxon>Bdelloidea</taxon>
        <taxon>Philodinida</taxon>
        <taxon>Philodinidae</taxon>
        <taxon>Rotaria</taxon>
    </lineage>
</organism>
<evidence type="ECO:0000313" key="4">
    <source>
        <dbReference type="EMBL" id="CAF1448938.1"/>
    </source>
</evidence>
<name>A0A815PHK6_9BILA</name>
<feature type="domain" description="DNA-PKcs N-terminal" evidence="2">
    <location>
        <begin position="5"/>
        <end position="242"/>
    </location>
</feature>
<dbReference type="InterPro" id="IPR046804">
    <property type="entry name" value="DNA-PKcs_N"/>
</dbReference>
<keyword evidence="1" id="KW-0472">Membrane</keyword>
<reference evidence="4" key="1">
    <citation type="submission" date="2021-02" db="EMBL/GenBank/DDBJ databases">
        <authorList>
            <person name="Nowell W R."/>
        </authorList>
    </citation>
    <scope>NUCLEOTIDE SEQUENCE</scope>
</reference>
<dbReference type="InterPro" id="IPR046803">
    <property type="entry name" value="DNAPKcs_CC1-2"/>
</dbReference>
<dbReference type="Pfam" id="PF20500">
    <property type="entry name" value="DNA-PKcs_N"/>
    <property type="match status" value="1"/>
</dbReference>
<evidence type="ECO:0000313" key="5">
    <source>
        <dbReference type="Proteomes" id="UP000663855"/>
    </source>
</evidence>
<keyword evidence="1" id="KW-0812">Transmembrane</keyword>
<comment type="caution">
    <text evidence="4">The sequence shown here is derived from an EMBL/GenBank/DDBJ whole genome shotgun (WGS) entry which is preliminary data.</text>
</comment>
<keyword evidence="1" id="KW-1133">Transmembrane helix</keyword>
<dbReference type="EMBL" id="CAJNOV010011490">
    <property type="protein sequence ID" value="CAF1448938.1"/>
    <property type="molecule type" value="Genomic_DNA"/>
</dbReference>
<protein>
    <submittedName>
        <fullName evidence="4">Uncharacterized protein</fullName>
    </submittedName>
</protein>
<evidence type="ECO:0000256" key="1">
    <source>
        <dbReference type="SAM" id="Phobius"/>
    </source>
</evidence>
<dbReference type="AlphaFoldDB" id="A0A815PHK6"/>
<feature type="transmembrane region" description="Helical" evidence="1">
    <location>
        <begin position="302"/>
        <end position="319"/>
    </location>
</feature>
<dbReference type="Proteomes" id="UP000663855">
    <property type="component" value="Unassembled WGS sequence"/>
</dbReference>
<feature type="domain" description="DNA-dependent protein kinase catalytic subunit CC1/2" evidence="3">
    <location>
        <begin position="379"/>
        <end position="484"/>
    </location>
</feature>
<dbReference type="Pfam" id="PF20502">
    <property type="entry name" value="DNAPKcs_CC1-2"/>
    <property type="match status" value="1"/>
</dbReference>
<feature type="transmembrane region" description="Helical" evidence="1">
    <location>
        <begin position="471"/>
        <end position="492"/>
    </location>
</feature>
<proteinExistence type="predicted"/>